<dbReference type="Proteomes" id="UP000642748">
    <property type="component" value="Unassembled WGS sequence"/>
</dbReference>
<proteinExistence type="predicted"/>
<accession>A0A8J3R049</accession>
<dbReference type="AlphaFoldDB" id="A0A8J3R049"/>
<gene>
    <name evidence="2" type="ORF">Raf01_70920</name>
</gene>
<dbReference type="SUPFAM" id="SSF56601">
    <property type="entry name" value="beta-lactamase/transpeptidase-like"/>
    <property type="match status" value="1"/>
</dbReference>
<organism evidence="2 3">
    <name type="scientific">Rugosimonospora africana</name>
    <dbReference type="NCBI Taxonomy" id="556532"/>
    <lineage>
        <taxon>Bacteria</taxon>
        <taxon>Bacillati</taxon>
        <taxon>Actinomycetota</taxon>
        <taxon>Actinomycetes</taxon>
        <taxon>Micromonosporales</taxon>
        <taxon>Micromonosporaceae</taxon>
        <taxon>Rugosimonospora</taxon>
    </lineage>
</organism>
<comment type="caution">
    <text evidence="2">The sequence shown here is derived from an EMBL/GenBank/DDBJ whole genome shotgun (WGS) entry which is preliminary data.</text>
</comment>
<sequence>MISTTKDLNTFISALLGGRLLPRPLLAEMLKPHATSDPTSDHGLGLFELHADANCSGTILINHNGSVQGYATLMYSTPDGSKSLTASLTYVDDVAAASSLQGVYTTAVQMLTKLGVLRRIGWLGRRGAAVQSTGFIIDVQWIDRRDPVYRYASCMAPSREADSFYAMEAEIANVNLQTQPSSRRHRPSIVDSTGGHRFPGGRGDRGSGQRRPRGRASRSQRG</sequence>
<reference evidence="2" key="1">
    <citation type="submission" date="2021-01" db="EMBL/GenBank/DDBJ databases">
        <title>Whole genome shotgun sequence of Rugosimonospora africana NBRC 104875.</title>
        <authorList>
            <person name="Komaki H."/>
            <person name="Tamura T."/>
        </authorList>
    </citation>
    <scope>NUCLEOTIDE SEQUENCE</scope>
    <source>
        <strain evidence="2">NBRC 104875</strain>
    </source>
</reference>
<feature type="compositionally biased region" description="Basic residues" evidence="1">
    <location>
        <begin position="208"/>
        <end position="222"/>
    </location>
</feature>
<evidence type="ECO:0000313" key="3">
    <source>
        <dbReference type="Proteomes" id="UP000642748"/>
    </source>
</evidence>
<feature type="region of interest" description="Disordered" evidence="1">
    <location>
        <begin position="176"/>
        <end position="222"/>
    </location>
</feature>
<evidence type="ECO:0000313" key="2">
    <source>
        <dbReference type="EMBL" id="GIH18920.1"/>
    </source>
</evidence>
<keyword evidence="3" id="KW-1185">Reference proteome</keyword>
<protein>
    <submittedName>
        <fullName evidence="2">Uncharacterized protein</fullName>
    </submittedName>
</protein>
<dbReference type="Gene3D" id="3.40.710.10">
    <property type="entry name" value="DD-peptidase/beta-lactamase superfamily"/>
    <property type="match status" value="1"/>
</dbReference>
<name>A0A8J3R049_9ACTN</name>
<dbReference type="InterPro" id="IPR012338">
    <property type="entry name" value="Beta-lactam/transpept-like"/>
</dbReference>
<evidence type="ECO:0000256" key="1">
    <source>
        <dbReference type="SAM" id="MobiDB-lite"/>
    </source>
</evidence>
<dbReference type="EMBL" id="BONZ01000075">
    <property type="protein sequence ID" value="GIH18920.1"/>
    <property type="molecule type" value="Genomic_DNA"/>
</dbReference>